<proteinExistence type="predicted"/>
<evidence type="ECO:0000259" key="2">
    <source>
        <dbReference type="PROSITE" id="PS52019"/>
    </source>
</evidence>
<gene>
    <name evidence="3" type="ORF">FGADI_1650</name>
</gene>
<comment type="caution">
    <text evidence="3">The sequence shown here is derived from an EMBL/GenBank/DDBJ whole genome shotgun (WGS) entry which is preliminary data.</text>
</comment>
<evidence type="ECO:0000313" key="3">
    <source>
        <dbReference type="EMBL" id="KAF4959429.1"/>
    </source>
</evidence>
<reference evidence="3" key="1">
    <citation type="journal article" date="2020" name="BMC Genomics">
        <title>Correction to: Identification and distribution of gene clusters required for synthesis of sphingolipid metabolism inhibitors in diverse species of the filamentous fungus Fusarium.</title>
        <authorList>
            <person name="Kim H.S."/>
            <person name="Lohmar J.M."/>
            <person name="Busman M."/>
            <person name="Brown D.W."/>
            <person name="Naumann T.A."/>
            <person name="Divon H.H."/>
            <person name="Lysoe E."/>
            <person name="Uhlig S."/>
            <person name="Proctor R.H."/>
        </authorList>
    </citation>
    <scope>NUCLEOTIDE SEQUENCE</scope>
    <source>
        <strain evidence="3">NRRL 45417</strain>
    </source>
</reference>
<evidence type="ECO:0000256" key="1">
    <source>
        <dbReference type="PROSITE-ProRule" id="PRU01363"/>
    </source>
</evidence>
<dbReference type="InterPro" id="IPR049900">
    <property type="entry name" value="PKS_mFAS_DH"/>
</dbReference>
<dbReference type="InterPro" id="IPR049552">
    <property type="entry name" value="PKS_DH_N"/>
</dbReference>
<feature type="active site" description="Proton donor; for dehydratase activity" evidence="1">
    <location>
        <position position="177"/>
    </location>
</feature>
<feature type="active site" description="Proton acceptor; for dehydratase activity" evidence="1">
    <location>
        <position position="4"/>
    </location>
</feature>
<evidence type="ECO:0000313" key="4">
    <source>
        <dbReference type="Proteomes" id="UP000604273"/>
    </source>
</evidence>
<keyword evidence="4" id="KW-1185">Reference proteome</keyword>
<feature type="domain" description="PKS/mFAS DH" evidence="2">
    <location>
        <begin position="1"/>
        <end position="270"/>
    </location>
</feature>
<feature type="region of interest" description="N-terminal hotdog fold" evidence="1">
    <location>
        <begin position="1"/>
        <end position="104"/>
    </location>
</feature>
<dbReference type="AlphaFoldDB" id="A0A8H4TKI6"/>
<dbReference type="Pfam" id="PF21089">
    <property type="entry name" value="PKS_DH_N"/>
    <property type="match status" value="1"/>
</dbReference>
<dbReference type="PROSITE" id="PS52019">
    <property type="entry name" value="PKS_MFAS_DH"/>
    <property type="match status" value="1"/>
</dbReference>
<protein>
    <recommendedName>
        <fullName evidence="2">PKS/mFAS DH domain-containing protein</fullName>
    </recommendedName>
</protein>
<organism evidence="3 4">
    <name type="scientific">Fusarium gaditjirri</name>
    <dbReference type="NCBI Taxonomy" id="282569"/>
    <lineage>
        <taxon>Eukaryota</taxon>
        <taxon>Fungi</taxon>
        <taxon>Dikarya</taxon>
        <taxon>Ascomycota</taxon>
        <taxon>Pezizomycotina</taxon>
        <taxon>Sordariomycetes</taxon>
        <taxon>Hypocreomycetidae</taxon>
        <taxon>Hypocreales</taxon>
        <taxon>Nectriaceae</taxon>
        <taxon>Fusarium</taxon>
        <taxon>Fusarium nisikadoi species complex</taxon>
    </lineage>
</organism>
<name>A0A8H4TKI6_9HYPO</name>
<sequence>MQGHKLRGQIIFTAAGYIAMAIEAVKALAGDESLSHIKIEDLLLEQAISFNDEGTMTETLFSVNIDESGHSSTAGNFTCYSCPDGDRFMIRNAVGRIYVKFVALTASYLPFVTSGASIDMVGVGIDRFYKEQSRVGYNYTEPFKGITSIRRKPGIAEARPTLKMALVTTAVRELDIDMPILKALDINSLSEGFGIPTPRQRVSRPRPEVLSAEDLHTHPDNLLFASSTAPSLNGTSTPASAISNDGVGSPYLISNPEDINFHRSIIPSDIQPIPLLSFSKLTARQPQTSYTTFRADIRLASLTAQTKQIACQNQETNTHLYPVVL</sequence>
<feature type="region of interest" description="C-terminal hotdog fold" evidence="1">
    <location>
        <begin position="120"/>
        <end position="270"/>
    </location>
</feature>
<dbReference type="InterPro" id="IPR042104">
    <property type="entry name" value="PKS_dehydratase_sf"/>
</dbReference>
<reference evidence="3" key="2">
    <citation type="submission" date="2020-05" db="EMBL/GenBank/DDBJ databases">
        <authorList>
            <person name="Kim H.-S."/>
            <person name="Proctor R.H."/>
            <person name="Brown D.W."/>
        </authorList>
    </citation>
    <scope>NUCLEOTIDE SEQUENCE</scope>
    <source>
        <strain evidence="3">NRRL 45417</strain>
    </source>
</reference>
<accession>A0A8H4TKI6</accession>
<dbReference type="Proteomes" id="UP000604273">
    <property type="component" value="Unassembled WGS sequence"/>
</dbReference>
<dbReference type="Gene3D" id="3.10.129.110">
    <property type="entry name" value="Polyketide synthase dehydratase"/>
    <property type="match status" value="1"/>
</dbReference>
<dbReference type="EMBL" id="JABFAI010000033">
    <property type="protein sequence ID" value="KAF4959429.1"/>
    <property type="molecule type" value="Genomic_DNA"/>
</dbReference>